<evidence type="ECO:0000313" key="3">
    <source>
        <dbReference type="Proteomes" id="UP001187415"/>
    </source>
</evidence>
<reference evidence="2" key="1">
    <citation type="submission" date="2023-07" db="EMBL/GenBank/DDBJ databases">
        <title>Chromosome-level Genome Assembly of Striped Snakehead (Channa striata).</title>
        <authorList>
            <person name="Liu H."/>
        </authorList>
    </citation>
    <scope>NUCLEOTIDE SEQUENCE</scope>
    <source>
        <strain evidence="2">Gz</strain>
        <tissue evidence="2">Muscle</tissue>
    </source>
</reference>
<gene>
    <name evidence="2" type="ORF">Q5P01_014588</name>
</gene>
<sequence>MATARNGRELFTILETSADTESGSACGGQDSPLNLSADVKWFEIPYRKPDSDEDDGVREEEEEEEEDDGGGGGGGGGGEGENGFPAAAAAEAAADAASFIAGGGCNIILVTGSNGVKHDEDEYAEDCYYSTSTNCSDTTSNDSDIDFSDLEEEERRSFFGLDDGSDEDCTAADFWGEPDQTFPSWERVSQLDAHPADLWEPRGELPWQLWPMKTGSRQQAHMVVMVLALATKLPYNTSVRL</sequence>
<dbReference type="AlphaFoldDB" id="A0AA88MFV9"/>
<organism evidence="2 3">
    <name type="scientific">Channa striata</name>
    <name type="common">Snakehead murrel</name>
    <name type="synonym">Ophicephalus striatus</name>
    <dbReference type="NCBI Taxonomy" id="64152"/>
    <lineage>
        <taxon>Eukaryota</taxon>
        <taxon>Metazoa</taxon>
        <taxon>Chordata</taxon>
        <taxon>Craniata</taxon>
        <taxon>Vertebrata</taxon>
        <taxon>Euteleostomi</taxon>
        <taxon>Actinopterygii</taxon>
        <taxon>Neopterygii</taxon>
        <taxon>Teleostei</taxon>
        <taxon>Neoteleostei</taxon>
        <taxon>Acanthomorphata</taxon>
        <taxon>Anabantaria</taxon>
        <taxon>Anabantiformes</taxon>
        <taxon>Channoidei</taxon>
        <taxon>Channidae</taxon>
        <taxon>Channa</taxon>
    </lineage>
</organism>
<dbReference type="Proteomes" id="UP001187415">
    <property type="component" value="Unassembled WGS sequence"/>
</dbReference>
<feature type="compositionally biased region" description="Acidic residues" evidence="1">
    <location>
        <begin position="51"/>
        <end position="69"/>
    </location>
</feature>
<protein>
    <submittedName>
        <fullName evidence="2">Uncharacterized protein</fullName>
    </submittedName>
</protein>
<proteinExistence type="predicted"/>
<feature type="compositionally biased region" description="Polar residues" evidence="1">
    <location>
        <begin position="14"/>
        <end position="23"/>
    </location>
</feature>
<name>A0AA88MFV9_CHASR</name>
<keyword evidence="3" id="KW-1185">Reference proteome</keyword>
<dbReference type="EMBL" id="JAUPFM010000011">
    <property type="protein sequence ID" value="KAK2837376.1"/>
    <property type="molecule type" value="Genomic_DNA"/>
</dbReference>
<evidence type="ECO:0000313" key="2">
    <source>
        <dbReference type="EMBL" id="KAK2837376.1"/>
    </source>
</evidence>
<feature type="region of interest" description="Disordered" evidence="1">
    <location>
        <begin position="1"/>
        <end position="84"/>
    </location>
</feature>
<accession>A0AA88MFV9</accession>
<evidence type="ECO:0000256" key="1">
    <source>
        <dbReference type="SAM" id="MobiDB-lite"/>
    </source>
</evidence>
<comment type="caution">
    <text evidence="2">The sequence shown here is derived from an EMBL/GenBank/DDBJ whole genome shotgun (WGS) entry which is preliminary data.</text>
</comment>
<feature type="compositionally biased region" description="Gly residues" evidence="1">
    <location>
        <begin position="70"/>
        <end position="81"/>
    </location>
</feature>